<keyword evidence="2" id="KW-1133">Transmembrane helix</keyword>
<feature type="transmembrane region" description="Helical" evidence="2">
    <location>
        <begin position="184"/>
        <end position="205"/>
    </location>
</feature>
<protein>
    <recommendedName>
        <fullName evidence="3">Cohesin domain-containing protein</fullName>
    </recommendedName>
</protein>
<evidence type="ECO:0000313" key="5">
    <source>
        <dbReference type="Proteomes" id="UP000178068"/>
    </source>
</evidence>
<name>A0A1G1WPW0_9BACT</name>
<dbReference type="STRING" id="1802603.A3F35_00205"/>
<evidence type="ECO:0000256" key="2">
    <source>
        <dbReference type="SAM" id="Phobius"/>
    </source>
</evidence>
<accession>A0A1G1WPW0</accession>
<comment type="caution">
    <text evidence="4">The sequence shown here is derived from an EMBL/GenBank/DDBJ whole genome shotgun (WGS) entry which is preliminary data.</text>
</comment>
<dbReference type="Pfam" id="PF00963">
    <property type="entry name" value="Cohesin"/>
    <property type="match status" value="1"/>
</dbReference>
<feature type="region of interest" description="Disordered" evidence="1">
    <location>
        <begin position="227"/>
        <end position="254"/>
    </location>
</feature>
<dbReference type="EMBL" id="MHCZ01000021">
    <property type="protein sequence ID" value="OGY29734.1"/>
    <property type="molecule type" value="Genomic_DNA"/>
</dbReference>
<dbReference type="CDD" id="cd08547">
    <property type="entry name" value="Type_II_cohesin"/>
    <property type="match status" value="1"/>
</dbReference>
<dbReference type="InterPro" id="IPR002102">
    <property type="entry name" value="Cohesin_dom"/>
</dbReference>
<reference evidence="4 5" key="1">
    <citation type="journal article" date="2016" name="Nat. Commun.">
        <title>Thousands of microbial genomes shed light on interconnected biogeochemical processes in an aquifer system.</title>
        <authorList>
            <person name="Anantharaman K."/>
            <person name="Brown C.T."/>
            <person name="Hug L.A."/>
            <person name="Sharon I."/>
            <person name="Castelle C.J."/>
            <person name="Probst A.J."/>
            <person name="Thomas B.C."/>
            <person name="Singh A."/>
            <person name="Wilkins M.J."/>
            <person name="Karaoz U."/>
            <person name="Brodie E.L."/>
            <person name="Williams K.H."/>
            <person name="Hubbard S.S."/>
            <person name="Banfield J.F."/>
        </authorList>
    </citation>
    <scope>NUCLEOTIDE SEQUENCE [LARGE SCALE GENOMIC DNA]</scope>
</reference>
<sequence length="254" mass="27359">MRLNFKKLSLPILIFSAIAFYFLFEPNVAQAATLSLEPATADIKAGKDLVVQIMLETDNTEDLLDGADALLKFDSYKLKPKDVEGGEAFKNVVNKEGDGQLQITGFASPEGAKFADKVSIATVTFQILESGKTTVDIDYTEGLTTDSNVTAHKSAKDLLTEVSGGEYQVTATPVQQTISLFRRLLPFLAIGIVLLLIGLGIYYWWRNRSPGVGEGIFVPEEVPLDRVPTEADEPKPSAAPVPKIPAPSGVGEGS</sequence>
<evidence type="ECO:0000259" key="3">
    <source>
        <dbReference type="Pfam" id="PF00963"/>
    </source>
</evidence>
<gene>
    <name evidence="4" type="ORF">A3F35_00205</name>
</gene>
<dbReference type="SUPFAM" id="SSF49384">
    <property type="entry name" value="Carbohydrate-binding domain"/>
    <property type="match status" value="1"/>
</dbReference>
<proteinExistence type="predicted"/>
<organism evidence="4 5">
    <name type="scientific">Candidatus Woykebacteria bacterium RIFCSPHIGHO2_12_FULL_45_10</name>
    <dbReference type="NCBI Taxonomy" id="1802603"/>
    <lineage>
        <taxon>Bacteria</taxon>
        <taxon>Candidatus Woykeibacteriota</taxon>
    </lineage>
</organism>
<dbReference type="GO" id="GO:0030246">
    <property type="term" value="F:carbohydrate binding"/>
    <property type="evidence" value="ECO:0007669"/>
    <property type="project" value="InterPro"/>
</dbReference>
<keyword evidence="2" id="KW-0812">Transmembrane</keyword>
<keyword evidence="2" id="KW-0472">Membrane</keyword>
<dbReference type="AlphaFoldDB" id="A0A1G1WPW0"/>
<dbReference type="Gene3D" id="2.60.40.680">
    <property type="match status" value="1"/>
</dbReference>
<dbReference type="Proteomes" id="UP000178068">
    <property type="component" value="Unassembled WGS sequence"/>
</dbReference>
<evidence type="ECO:0000313" key="4">
    <source>
        <dbReference type="EMBL" id="OGY29734.1"/>
    </source>
</evidence>
<dbReference type="InterPro" id="IPR008965">
    <property type="entry name" value="CBM2/CBM3_carb-bd_dom_sf"/>
</dbReference>
<evidence type="ECO:0000256" key="1">
    <source>
        <dbReference type="SAM" id="MobiDB-lite"/>
    </source>
</evidence>
<dbReference type="GO" id="GO:0000272">
    <property type="term" value="P:polysaccharide catabolic process"/>
    <property type="evidence" value="ECO:0007669"/>
    <property type="project" value="InterPro"/>
</dbReference>
<feature type="domain" description="Cohesin" evidence="3">
    <location>
        <begin position="40"/>
        <end position="150"/>
    </location>
</feature>